<dbReference type="InterPro" id="IPR035391">
    <property type="entry name" value="Arylsulfotran_N"/>
</dbReference>
<evidence type="ECO:0000313" key="2">
    <source>
        <dbReference type="Proteomes" id="UP000533461"/>
    </source>
</evidence>
<dbReference type="GO" id="GO:0004062">
    <property type="term" value="F:aryl sulfotransferase activity"/>
    <property type="evidence" value="ECO:0007669"/>
    <property type="project" value="InterPro"/>
</dbReference>
<proteinExistence type="predicted"/>
<dbReference type="AlphaFoldDB" id="A0A7W3HE25"/>
<organism evidence="1 2">
    <name type="scientific">Enterobacter asburiae</name>
    <dbReference type="NCBI Taxonomy" id="61645"/>
    <lineage>
        <taxon>Bacteria</taxon>
        <taxon>Pseudomonadati</taxon>
        <taxon>Pseudomonadota</taxon>
        <taxon>Gammaproteobacteria</taxon>
        <taxon>Enterobacterales</taxon>
        <taxon>Enterobacteriaceae</taxon>
        <taxon>Enterobacter</taxon>
        <taxon>Enterobacter cloacae complex</taxon>
    </lineage>
</organism>
<name>A0A7W3HE25_ENTAS</name>
<comment type="caution">
    <text evidence="1">The sequence shown here is derived from an EMBL/GenBank/DDBJ whole genome shotgun (WGS) entry which is preliminary data.</text>
</comment>
<dbReference type="RefSeq" id="WP_182383243.1">
    <property type="nucleotide sequence ID" value="NZ_JABXQT010000001.1"/>
</dbReference>
<gene>
    <name evidence="1" type="ORF">HV056_11795</name>
</gene>
<dbReference type="Gene3D" id="2.60.40.3100">
    <property type="entry name" value="Arylsulphate sulphotransferase monomer, N-terminal domain"/>
    <property type="match status" value="1"/>
</dbReference>
<dbReference type="InterPro" id="IPR038477">
    <property type="entry name" value="ASST_N_sf"/>
</dbReference>
<dbReference type="Pfam" id="PF17425">
    <property type="entry name" value="Arylsulfotran_N"/>
    <property type="match status" value="1"/>
</dbReference>
<dbReference type="EMBL" id="JABXRP010000001">
    <property type="protein sequence ID" value="MBA8077224.1"/>
    <property type="molecule type" value="Genomic_DNA"/>
</dbReference>
<accession>A0A7W3HE25</accession>
<dbReference type="InterPro" id="IPR010262">
    <property type="entry name" value="Arylsulfotransferase_bact"/>
</dbReference>
<reference evidence="1 2" key="1">
    <citation type="submission" date="2020-06" db="EMBL/GenBank/DDBJ databases">
        <title>REHAB project genomes.</title>
        <authorList>
            <person name="Shaw L.P."/>
        </authorList>
    </citation>
    <scope>NUCLEOTIDE SEQUENCE [LARGE SCALE GENOMIC DNA]</scope>
    <source>
        <strain evidence="1 2">RHBSTW-00074</strain>
    </source>
</reference>
<protein>
    <submittedName>
        <fullName evidence="1">Aryl-sulfate sulfotransferase</fullName>
    </submittedName>
</protein>
<sequence length="508" mass="56751">MAITYLGMELAPANNQLAVYLKFIIDEAITYSYTVLGRSTSTTSLDFTYSSNDIVSLPEIKIPVIGLYANYLNQVQVVFKNLSGVEIFNQTIQVSTQEQLYRDGTIFHIDIEQTDPANFTTVWGNSWLMTTNCDGYDRNGDLRCYYAQPYRNQMLKTHNGYFYIGSDEDEHWYGRRFFKIDILGNEILEFDLRDRDGNRYANTHDLIWDSADNLFMIGNDNPDRSTNTMRQDASILKFDEKTGVMLWAKNYTRAFDNTQILNNSPTNDAHLNSLSWIPAGEANAEAIVVHTRSAGLTFGISPADGKILWSINTGGFNGNFAAGQGVTQIDTSGIESFENGAHTVFVTKNSAFAGLSNETEGKFVLSLFDNRSCVDNEGNAVTRDITRDSTADSYKTDPARVMFYAVDLVANTATQTGSIIQLPSDRVPQVTDFMGAAIDYGEYYGIYTNHARSFFISDATGHIIATIYDLICSMDGYPEFPGECYRARLFAKDELDALINIGYQVANG</sequence>
<dbReference type="Proteomes" id="UP000533461">
    <property type="component" value="Unassembled WGS sequence"/>
</dbReference>
<dbReference type="Pfam" id="PF05935">
    <property type="entry name" value="Arylsulfotrans"/>
    <property type="match status" value="1"/>
</dbReference>
<keyword evidence="1" id="KW-0808">Transferase</keyword>
<evidence type="ECO:0000313" key="1">
    <source>
        <dbReference type="EMBL" id="MBA8077224.1"/>
    </source>
</evidence>